<dbReference type="RefSeq" id="WP_378383424.1">
    <property type="nucleotide sequence ID" value="NZ_JBHLWM010000001.1"/>
</dbReference>
<evidence type="ECO:0000313" key="2">
    <source>
        <dbReference type="EMBL" id="MFC0239012.1"/>
    </source>
</evidence>
<sequence length="130" mass="14600">MLELGILCIIALAAIYWMTMWLVGRHEDVLYGSFVTPTPGAAGSETLEPDRELPPELPRRPRVARPEPAPDMFAREKPVLAERRPTLPVPSSAPLQRNRPEAEPTPPQRNEMLASLLETIKRDLGEVSRR</sequence>
<gene>
    <name evidence="2" type="ORF">ACFFJ6_00975</name>
</gene>
<keyword evidence="3" id="KW-1185">Reference proteome</keyword>
<dbReference type="Proteomes" id="UP001589775">
    <property type="component" value="Unassembled WGS sequence"/>
</dbReference>
<evidence type="ECO:0000313" key="3">
    <source>
        <dbReference type="Proteomes" id="UP001589775"/>
    </source>
</evidence>
<dbReference type="EMBL" id="JBHLWM010000001">
    <property type="protein sequence ID" value="MFC0239012.1"/>
    <property type="molecule type" value="Genomic_DNA"/>
</dbReference>
<evidence type="ECO:0000256" key="1">
    <source>
        <dbReference type="SAM" id="MobiDB-lite"/>
    </source>
</evidence>
<protein>
    <submittedName>
        <fullName evidence="2">Uncharacterized protein</fullName>
    </submittedName>
</protein>
<organism evidence="2 3">
    <name type="scientific">Rhodopseudomonas telluris</name>
    <dbReference type="NCBI Taxonomy" id="644215"/>
    <lineage>
        <taxon>Bacteria</taxon>
        <taxon>Pseudomonadati</taxon>
        <taxon>Pseudomonadota</taxon>
        <taxon>Alphaproteobacteria</taxon>
        <taxon>Hyphomicrobiales</taxon>
        <taxon>Nitrobacteraceae</taxon>
        <taxon>Rhodopseudomonas</taxon>
    </lineage>
</organism>
<accession>A0ABV6ELC1</accession>
<feature type="compositionally biased region" description="Basic and acidic residues" evidence="1">
    <location>
        <begin position="73"/>
        <end position="85"/>
    </location>
</feature>
<feature type="region of interest" description="Disordered" evidence="1">
    <location>
        <begin position="34"/>
        <end position="110"/>
    </location>
</feature>
<proteinExistence type="predicted"/>
<feature type="compositionally biased region" description="Basic and acidic residues" evidence="1">
    <location>
        <begin position="48"/>
        <end position="59"/>
    </location>
</feature>
<name>A0ABV6ELC1_9BRAD</name>
<reference evidence="2 3" key="1">
    <citation type="submission" date="2024-09" db="EMBL/GenBank/DDBJ databases">
        <authorList>
            <person name="Sun Q."/>
            <person name="Mori K."/>
        </authorList>
    </citation>
    <scope>NUCLEOTIDE SEQUENCE [LARGE SCALE GENOMIC DNA]</scope>
    <source>
        <strain evidence="2 3">KCTC 23279</strain>
    </source>
</reference>
<comment type="caution">
    <text evidence="2">The sequence shown here is derived from an EMBL/GenBank/DDBJ whole genome shotgun (WGS) entry which is preliminary data.</text>
</comment>